<organism evidence="2 3">
    <name type="scientific">Vibrio paucivorans</name>
    <dbReference type="NCBI Taxonomy" id="2829489"/>
    <lineage>
        <taxon>Bacteria</taxon>
        <taxon>Pseudomonadati</taxon>
        <taxon>Pseudomonadota</taxon>
        <taxon>Gammaproteobacteria</taxon>
        <taxon>Vibrionales</taxon>
        <taxon>Vibrionaceae</taxon>
        <taxon>Vibrio</taxon>
    </lineage>
</organism>
<gene>
    <name evidence="2" type="ORF">MD483_01170</name>
</gene>
<dbReference type="Proteomes" id="UP001155586">
    <property type="component" value="Unassembled WGS sequence"/>
</dbReference>
<evidence type="ECO:0000256" key="1">
    <source>
        <dbReference type="SAM" id="Phobius"/>
    </source>
</evidence>
<keyword evidence="1" id="KW-1133">Transmembrane helix</keyword>
<proteinExistence type="predicted"/>
<evidence type="ECO:0000313" key="3">
    <source>
        <dbReference type="Proteomes" id="UP001155586"/>
    </source>
</evidence>
<feature type="transmembrane region" description="Helical" evidence="1">
    <location>
        <begin position="162"/>
        <end position="181"/>
    </location>
</feature>
<dbReference type="RefSeq" id="WP_168786426.1">
    <property type="nucleotide sequence ID" value="NZ_JAKRRX010000004.1"/>
</dbReference>
<name>A0A9X3CB87_9VIBR</name>
<keyword evidence="1" id="KW-0812">Transmembrane</keyword>
<sequence length="186" mass="21081">MDNKTHFIAAAIQDCQATIRATDVKVGALLAGLLLPFAQISHIWGYLEDLALLIDSHCFTVAFFLLWFSAIFSLVRTISAIDNPASHIVNEGTCKGAFYGTKLYDFGFWDSFLNRKVVKANKDITNFASAYPSSEQNIELELSFEHMKLIYIREIKLHRLQFALRLSATWFFIGMCAFIYFKSVSA</sequence>
<keyword evidence="1" id="KW-0472">Membrane</keyword>
<evidence type="ECO:0000313" key="2">
    <source>
        <dbReference type="EMBL" id="MCW8332445.1"/>
    </source>
</evidence>
<keyword evidence="3" id="KW-1185">Reference proteome</keyword>
<protein>
    <submittedName>
        <fullName evidence="2">Uncharacterized protein</fullName>
    </submittedName>
</protein>
<feature type="transmembrane region" description="Helical" evidence="1">
    <location>
        <begin position="26"/>
        <end position="44"/>
    </location>
</feature>
<accession>A0A9X3CB87</accession>
<dbReference type="AlphaFoldDB" id="A0A9X3CB87"/>
<dbReference type="EMBL" id="JAKRRX010000004">
    <property type="protein sequence ID" value="MCW8332445.1"/>
    <property type="molecule type" value="Genomic_DNA"/>
</dbReference>
<feature type="transmembrane region" description="Helical" evidence="1">
    <location>
        <begin position="50"/>
        <end position="75"/>
    </location>
</feature>
<comment type="caution">
    <text evidence="2">The sequence shown here is derived from an EMBL/GenBank/DDBJ whole genome shotgun (WGS) entry which is preliminary data.</text>
</comment>
<reference evidence="2" key="1">
    <citation type="submission" date="2022-02" db="EMBL/GenBank/DDBJ databases">
        <title>Vibrio sp. nov., a new bacterium isolated from Bohai sea, China.</title>
        <authorList>
            <person name="Yuan Y."/>
        </authorList>
    </citation>
    <scope>NUCLEOTIDE SEQUENCE</scope>
    <source>
        <strain evidence="2">DBSS07</strain>
    </source>
</reference>